<comment type="cofactor">
    <cofactor evidence="2">
        <name>Zn(2+)</name>
        <dbReference type="ChEBI" id="CHEBI:29105"/>
    </cofactor>
</comment>
<dbReference type="SUPFAM" id="SSF53187">
    <property type="entry name" value="Zn-dependent exopeptidases"/>
    <property type="match status" value="1"/>
</dbReference>
<evidence type="ECO:0000256" key="11">
    <source>
        <dbReference type="ARBA" id="ARBA00051301"/>
    </source>
</evidence>
<sequence>MKGSKQKRLAHAIRKQIRMLREDLLAFVQDLVRIPTENPPGIRYAECVKLIAQRLNRFSIRTKILRVHTRAAGIRPRYCLLSSYGKGTRTVYFHGHYDVVPGSDRHQFSARIKGNRLYGRGTADMKGGLAAMVYAVHVLQRLDIRLPGRLCLAIVPDEETGGRFGTQYLFKHGHIKEEGGSAMLMPEPTGGAVWNACRGAISLMIRIKGKSVHVVLQNKGTNAFEQMVGLSSALLKLKHCVERRKTNFTVAPGESRNSILMLGGMCRGGANFNIVPDECSFTVERRINPEEDFEKEKARLLNVLDRFRRKGMRLEIEVIQEGESVGISSDHYLAGVLVNSIKAISGRRPKFYMCPGLLEIRYYLKRGIPAFAYGPGLLTCAHSPDEFVDIERIYDCTAVYALAAINLLSGDNI</sequence>
<dbReference type="AlphaFoldDB" id="A0A0S8FQ07"/>
<dbReference type="Gene3D" id="3.40.630.10">
    <property type="entry name" value="Zn peptidases"/>
    <property type="match status" value="2"/>
</dbReference>
<dbReference type="STRING" id="1703779.AMJ83_09510"/>
<dbReference type="NCBIfam" id="TIGR01910">
    <property type="entry name" value="DapE-ArgE"/>
    <property type="match status" value="1"/>
</dbReference>
<dbReference type="Proteomes" id="UP000051373">
    <property type="component" value="Unassembled WGS sequence"/>
</dbReference>
<evidence type="ECO:0000256" key="6">
    <source>
        <dbReference type="ARBA" id="ARBA00016853"/>
    </source>
</evidence>
<dbReference type="EMBL" id="LJUJ01000024">
    <property type="protein sequence ID" value="KPK62835.1"/>
    <property type="molecule type" value="Genomic_DNA"/>
</dbReference>
<evidence type="ECO:0000259" key="12">
    <source>
        <dbReference type="Pfam" id="PF07687"/>
    </source>
</evidence>
<keyword evidence="9" id="KW-0862">Zinc</keyword>
<dbReference type="PANTHER" id="PTHR43808">
    <property type="entry name" value="ACETYLORNITHINE DEACETYLASE"/>
    <property type="match status" value="1"/>
</dbReference>
<comment type="caution">
    <text evidence="13">The sequence shown here is derived from an EMBL/GenBank/DDBJ whole genome shotgun (WGS) entry which is preliminary data.</text>
</comment>
<dbReference type="GO" id="GO:0009014">
    <property type="term" value="F:succinyl-diaminopimelate desuccinylase activity"/>
    <property type="evidence" value="ECO:0007669"/>
    <property type="project" value="UniProtKB-EC"/>
</dbReference>
<dbReference type="Pfam" id="PF07687">
    <property type="entry name" value="M20_dimer"/>
    <property type="match status" value="1"/>
</dbReference>
<evidence type="ECO:0000256" key="4">
    <source>
        <dbReference type="ARBA" id="ARBA00006247"/>
    </source>
</evidence>
<evidence type="ECO:0000256" key="10">
    <source>
        <dbReference type="ARBA" id="ARBA00023285"/>
    </source>
</evidence>
<evidence type="ECO:0000256" key="5">
    <source>
        <dbReference type="ARBA" id="ARBA00011921"/>
    </source>
</evidence>
<accession>A0A0S8FQ07</accession>
<reference evidence="13 14" key="1">
    <citation type="journal article" date="2015" name="Microbiome">
        <title>Genomic resolution of linkages in carbon, nitrogen, and sulfur cycling among widespread estuary sediment bacteria.</title>
        <authorList>
            <person name="Baker B.J."/>
            <person name="Lazar C.S."/>
            <person name="Teske A.P."/>
            <person name="Dick G.J."/>
        </authorList>
    </citation>
    <scope>NUCLEOTIDE SEQUENCE [LARGE SCALE GENOMIC DNA]</scope>
    <source>
        <strain evidence="13">SM23_42</strain>
    </source>
</reference>
<feature type="domain" description="Peptidase M20 dimerisation" evidence="12">
    <location>
        <begin position="198"/>
        <end position="306"/>
    </location>
</feature>
<dbReference type="InterPro" id="IPR010182">
    <property type="entry name" value="ArgE/DapE"/>
</dbReference>
<dbReference type="InterPro" id="IPR002933">
    <property type="entry name" value="Peptidase_M20"/>
</dbReference>
<dbReference type="GO" id="GO:0046872">
    <property type="term" value="F:metal ion binding"/>
    <property type="evidence" value="ECO:0007669"/>
    <property type="project" value="UniProtKB-KW"/>
</dbReference>
<evidence type="ECO:0000256" key="3">
    <source>
        <dbReference type="ARBA" id="ARBA00005130"/>
    </source>
</evidence>
<gene>
    <name evidence="13" type="ORF">AMJ83_09510</name>
</gene>
<dbReference type="InterPro" id="IPR050072">
    <property type="entry name" value="Peptidase_M20A"/>
</dbReference>
<dbReference type="InterPro" id="IPR011650">
    <property type="entry name" value="Peptidase_M20_dimer"/>
</dbReference>
<comment type="pathway">
    <text evidence="3">Amino-acid biosynthesis; L-lysine biosynthesis via DAP pathway; LL-2,6-diaminopimelate from (S)-tetrahydrodipicolinate (succinylase route): step 3/3.</text>
</comment>
<comment type="cofactor">
    <cofactor evidence="1">
        <name>Co(2+)</name>
        <dbReference type="ChEBI" id="CHEBI:48828"/>
    </cofactor>
</comment>
<dbReference type="Gene3D" id="3.30.70.360">
    <property type="match status" value="1"/>
</dbReference>
<evidence type="ECO:0000313" key="14">
    <source>
        <dbReference type="Proteomes" id="UP000051373"/>
    </source>
</evidence>
<dbReference type="PROSITE" id="PS00759">
    <property type="entry name" value="ARGE_DAPE_CPG2_2"/>
    <property type="match status" value="1"/>
</dbReference>
<evidence type="ECO:0000256" key="7">
    <source>
        <dbReference type="ARBA" id="ARBA00022723"/>
    </source>
</evidence>
<keyword evidence="7" id="KW-0479">Metal-binding</keyword>
<evidence type="ECO:0000256" key="1">
    <source>
        <dbReference type="ARBA" id="ARBA00001941"/>
    </source>
</evidence>
<dbReference type="InterPro" id="IPR036264">
    <property type="entry name" value="Bact_exopeptidase_dim_dom"/>
</dbReference>
<proteinExistence type="inferred from homology"/>
<dbReference type="UniPathway" id="UPA00034">
    <property type="reaction ID" value="UER00021"/>
</dbReference>
<organism evidence="13 14">
    <name type="scientific">candidate division WOR_3 bacterium SM23_42</name>
    <dbReference type="NCBI Taxonomy" id="1703779"/>
    <lineage>
        <taxon>Bacteria</taxon>
        <taxon>Bacteria division WOR-3</taxon>
    </lineage>
</organism>
<keyword evidence="10" id="KW-0170">Cobalt</keyword>
<protein>
    <recommendedName>
        <fullName evidence="6">Probable succinyl-diaminopimelate desuccinylase</fullName>
        <ecNumber evidence="5">3.5.1.18</ecNumber>
    </recommendedName>
</protein>
<dbReference type="Pfam" id="PF01546">
    <property type="entry name" value="Peptidase_M20"/>
    <property type="match status" value="1"/>
</dbReference>
<keyword evidence="8" id="KW-0378">Hydrolase</keyword>
<dbReference type="InterPro" id="IPR001261">
    <property type="entry name" value="ArgE/DapE_CS"/>
</dbReference>
<evidence type="ECO:0000256" key="8">
    <source>
        <dbReference type="ARBA" id="ARBA00022801"/>
    </source>
</evidence>
<evidence type="ECO:0000256" key="2">
    <source>
        <dbReference type="ARBA" id="ARBA00001947"/>
    </source>
</evidence>
<dbReference type="SUPFAM" id="SSF55031">
    <property type="entry name" value="Bacterial exopeptidase dimerisation domain"/>
    <property type="match status" value="1"/>
</dbReference>
<evidence type="ECO:0000313" key="13">
    <source>
        <dbReference type="EMBL" id="KPK62835.1"/>
    </source>
</evidence>
<evidence type="ECO:0000256" key="9">
    <source>
        <dbReference type="ARBA" id="ARBA00022833"/>
    </source>
</evidence>
<comment type="catalytic activity">
    <reaction evidence="11">
        <text>N-succinyl-(2S,6S)-2,6-diaminopimelate + H2O = (2S,6S)-2,6-diaminopimelate + succinate</text>
        <dbReference type="Rhea" id="RHEA:22608"/>
        <dbReference type="ChEBI" id="CHEBI:15377"/>
        <dbReference type="ChEBI" id="CHEBI:30031"/>
        <dbReference type="ChEBI" id="CHEBI:57609"/>
        <dbReference type="ChEBI" id="CHEBI:58087"/>
        <dbReference type="EC" id="3.5.1.18"/>
    </reaction>
</comment>
<comment type="similarity">
    <text evidence="4">Belongs to the peptidase M20A family.</text>
</comment>
<dbReference type="PANTHER" id="PTHR43808:SF32">
    <property type="entry name" value="ARGE_DAPE-RELATED DEACYLASE"/>
    <property type="match status" value="1"/>
</dbReference>
<dbReference type="GO" id="GO:0009089">
    <property type="term" value="P:lysine biosynthetic process via diaminopimelate"/>
    <property type="evidence" value="ECO:0007669"/>
    <property type="project" value="UniProtKB-UniPathway"/>
</dbReference>
<name>A0A0S8FQ07_UNCW3</name>
<dbReference type="EC" id="3.5.1.18" evidence="5"/>